<dbReference type="AlphaFoldDB" id="A0AAV4N2H7"/>
<gene>
    <name evidence="1" type="ORF">CEXT_108021</name>
</gene>
<comment type="caution">
    <text evidence="1">The sequence shown here is derived from an EMBL/GenBank/DDBJ whole genome shotgun (WGS) entry which is preliminary data.</text>
</comment>
<evidence type="ECO:0000313" key="2">
    <source>
        <dbReference type="Proteomes" id="UP001054945"/>
    </source>
</evidence>
<proteinExistence type="predicted"/>
<accession>A0AAV4N2H7</accession>
<dbReference type="Proteomes" id="UP001054945">
    <property type="component" value="Unassembled WGS sequence"/>
</dbReference>
<reference evidence="1 2" key="1">
    <citation type="submission" date="2021-06" db="EMBL/GenBank/DDBJ databases">
        <title>Caerostris extrusa draft genome.</title>
        <authorList>
            <person name="Kono N."/>
            <person name="Arakawa K."/>
        </authorList>
    </citation>
    <scope>NUCLEOTIDE SEQUENCE [LARGE SCALE GENOMIC DNA]</scope>
</reference>
<name>A0AAV4N2H7_CAEEX</name>
<sequence>MRCGFSGLGGGSVTGELGWMPYVPEGPKSLNKVSELVDRSPLLPAGKVGKGKKERNKNGGESKLEFFFPLETLITVAWKKLLPKCRVNSTILMIVSHTRRVEPLVLSRNDVASRKKKNVWKRHSSIKISNSSPITYTRYQFTINMGCVCKSLLFSSMMM</sequence>
<dbReference type="EMBL" id="BPLR01002798">
    <property type="protein sequence ID" value="GIX77861.1"/>
    <property type="molecule type" value="Genomic_DNA"/>
</dbReference>
<organism evidence="1 2">
    <name type="scientific">Caerostris extrusa</name>
    <name type="common">Bark spider</name>
    <name type="synonym">Caerostris bankana</name>
    <dbReference type="NCBI Taxonomy" id="172846"/>
    <lineage>
        <taxon>Eukaryota</taxon>
        <taxon>Metazoa</taxon>
        <taxon>Ecdysozoa</taxon>
        <taxon>Arthropoda</taxon>
        <taxon>Chelicerata</taxon>
        <taxon>Arachnida</taxon>
        <taxon>Araneae</taxon>
        <taxon>Araneomorphae</taxon>
        <taxon>Entelegynae</taxon>
        <taxon>Araneoidea</taxon>
        <taxon>Araneidae</taxon>
        <taxon>Caerostris</taxon>
    </lineage>
</organism>
<keyword evidence="2" id="KW-1185">Reference proteome</keyword>
<evidence type="ECO:0000313" key="1">
    <source>
        <dbReference type="EMBL" id="GIX77861.1"/>
    </source>
</evidence>
<protein>
    <submittedName>
        <fullName evidence="1">Uncharacterized protein</fullName>
    </submittedName>
</protein>